<reference evidence="3" key="1">
    <citation type="journal article" date="2020" name="Stud. Mycol.">
        <title>101 Dothideomycetes genomes: a test case for predicting lifestyles and emergence of pathogens.</title>
        <authorList>
            <person name="Haridas S."/>
            <person name="Albert R."/>
            <person name="Binder M."/>
            <person name="Bloem J."/>
            <person name="Labutti K."/>
            <person name="Salamov A."/>
            <person name="Andreopoulos B."/>
            <person name="Baker S."/>
            <person name="Barry K."/>
            <person name="Bills G."/>
            <person name="Bluhm B."/>
            <person name="Cannon C."/>
            <person name="Castanera R."/>
            <person name="Culley D."/>
            <person name="Daum C."/>
            <person name="Ezra D."/>
            <person name="Gonzalez J."/>
            <person name="Henrissat B."/>
            <person name="Kuo A."/>
            <person name="Liang C."/>
            <person name="Lipzen A."/>
            <person name="Lutzoni F."/>
            <person name="Magnuson J."/>
            <person name="Mondo S."/>
            <person name="Nolan M."/>
            <person name="Ohm R."/>
            <person name="Pangilinan J."/>
            <person name="Park H.-J."/>
            <person name="Ramirez L."/>
            <person name="Alfaro M."/>
            <person name="Sun H."/>
            <person name="Tritt A."/>
            <person name="Yoshinaga Y."/>
            <person name="Zwiers L.-H."/>
            <person name="Turgeon B."/>
            <person name="Goodwin S."/>
            <person name="Spatafora J."/>
            <person name="Crous P."/>
            <person name="Grigoriev I."/>
        </authorList>
    </citation>
    <scope>NUCLEOTIDE SEQUENCE</scope>
    <source>
        <strain evidence="3">ATCC 74209</strain>
    </source>
</reference>
<evidence type="ECO:0000259" key="2">
    <source>
        <dbReference type="PROSITE" id="PS51212"/>
    </source>
</evidence>
<name>A0A9P4MZ97_9PLEO</name>
<dbReference type="PANTHER" id="PTHR43662">
    <property type="match status" value="1"/>
</dbReference>
<keyword evidence="1" id="KW-0732">Signal</keyword>
<evidence type="ECO:0000256" key="1">
    <source>
        <dbReference type="SAM" id="SignalP"/>
    </source>
</evidence>
<keyword evidence="4" id="KW-1185">Reference proteome</keyword>
<organism evidence="3 4">
    <name type="scientific">Delitschia confertaspora ATCC 74209</name>
    <dbReference type="NCBI Taxonomy" id="1513339"/>
    <lineage>
        <taxon>Eukaryota</taxon>
        <taxon>Fungi</taxon>
        <taxon>Dikarya</taxon>
        <taxon>Ascomycota</taxon>
        <taxon>Pezizomycotina</taxon>
        <taxon>Dothideomycetes</taxon>
        <taxon>Pleosporomycetidae</taxon>
        <taxon>Pleosporales</taxon>
        <taxon>Delitschiaceae</taxon>
        <taxon>Delitschia</taxon>
    </lineage>
</organism>
<evidence type="ECO:0000313" key="4">
    <source>
        <dbReference type="Proteomes" id="UP000799536"/>
    </source>
</evidence>
<protein>
    <submittedName>
        <fullName evidence="3">WSC-domain-containing protein</fullName>
    </submittedName>
</protein>
<dbReference type="Pfam" id="PF09362">
    <property type="entry name" value="DUF1996"/>
    <property type="match status" value="1"/>
</dbReference>
<dbReference type="OrthoDB" id="74764at2759"/>
<dbReference type="Pfam" id="PF01822">
    <property type="entry name" value="WSC"/>
    <property type="match status" value="1"/>
</dbReference>
<sequence>MKLLLYNILLSLALPATSTFVVQCYSRLFDHRADPVVSPGVPSAHVHTISGGNGFNFSMTYEQARASRCSTCNIKQDLSNYWSPKLYFHAKNGSFISVPIVGDNEGGNMGGMAIYYLTRSGPDNDKLIAFPPGFRMLAGDPNKRVATDDFAGRAVSHKCVGGENPSAPDETKNLPTQKCDQIRVQVTFPSCWDGENTDSVNHKSHVSYPKDGNFDGGRCPATHPKHLVTLFYEVYYDTSTFRGEWDSSNKQPFVFANGDATGYGYHGDFVNGWPTALLQTALSTCIDGTPTCSTTVFGSFRTQAETQACKLPSLIAEPVSGVLSSLPGCNPVTYGPEPAVVVQNCAIPQILEPGTEQAAGFTDVRSLGWRYMGCAKDDAGRRTLDVEQISGNDMTVEKCIEFCKSKNIQYAGLEYSGECYCGDSVAEERKPVEGEWGNCVMKCSGNATQVCGGPGAISLYQACGSGGSLRIAKSSR</sequence>
<dbReference type="AlphaFoldDB" id="A0A9P4MZ97"/>
<accession>A0A9P4MZ97</accession>
<gene>
    <name evidence="3" type="ORF">GQ43DRAFT_446308</name>
</gene>
<dbReference type="InterPro" id="IPR002889">
    <property type="entry name" value="WSC_carb-bd"/>
</dbReference>
<feature type="chain" id="PRO_5040308567" evidence="1">
    <location>
        <begin position="20"/>
        <end position="476"/>
    </location>
</feature>
<comment type="caution">
    <text evidence="3">The sequence shown here is derived from an EMBL/GenBank/DDBJ whole genome shotgun (WGS) entry which is preliminary data.</text>
</comment>
<dbReference type="SMART" id="SM00321">
    <property type="entry name" value="WSC"/>
    <property type="match status" value="1"/>
</dbReference>
<proteinExistence type="predicted"/>
<dbReference type="PANTHER" id="PTHR43662:SF3">
    <property type="entry name" value="DOMAIN PROTEIN, PUTATIVE (AFU_ORTHOLOGUE AFUA_6G11970)-RELATED"/>
    <property type="match status" value="1"/>
</dbReference>
<feature type="domain" description="WSC" evidence="2">
    <location>
        <begin position="368"/>
        <end position="463"/>
    </location>
</feature>
<evidence type="ECO:0000313" key="3">
    <source>
        <dbReference type="EMBL" id="KAF2205073.1"/>
    </source>
</evidence>
<dbReference type="PROSITE" id="PS51212">
    <property type="entry name" value="WSC"/>
    <property type="match status" value="1"/>
</dbReference>
<dbReference type="InterPro" id="IPR018535">
    <property type="entry name" value="DUF1996"/>
</dbReference>
<dbReference type="Proteomes" id="UP000799536">
    <property type="component" value="Unassembled WGS sequence"/>
</dbReference>
<feature type="signal peptide" evidence="1">
    <location>
        <begin position="1"/>
        <end position="19"/>
    </location>
</feature>
<dbReference type="EMBL" id="ML993863">
    <property type="protein sequence ID" value="KAF2205073.1"/>
    <property type="molecule type" value="Genomic_DNA"/>
</dbReference>